<keyword evidence="2 7" id="KW-0812">Transmembrane</keyword>
<evidence type="ECO:0000256" key="7">
    <source>
        <dbReference type="SAM" id="Phobius"/>
    </source>
</evidence>
<feature type="domain" description="Rhodopsin" evidence="8">
    <location>
        <begin position="22"/>
        <end position="264"/>
    </location>
</feature>
<evidence type="ECO:0000256" key="4">
    <source>
        <dbReference type="ARBA" id="ARBA00023136"/>
    </source>
</evidence>
<feature type="transmembrane region" description="Helical" evidence="7">
    <location>
        <begin position="41"/>
        <end position="61"/>
    </location>
</feature>
<protein>
    <recommendedName>
        <fullName evidence="8">Rhodopsin domain-containing protein</fullName>
    </recommendedName>
</protein>
<evidence type="ECO:0000256" key="2">
    <source>
        <dbReference type="ARBA" id="ARBA00022692"/>
    </source>
</evidence>
<evidence type="ECO:0000256" key="6">
    <source>
        <dbReference type="SAM" id="MobiDB-lite"/>
    </source>
</evidence>
<feature type="transmembrane region" description="Helical" evidence="7">
    <location>
        <begin position="98"/>
        <end position="117"/>
    </location>
</feature>
<evidence type="ECO:0000313" key="9">
    <source>
        <dbReference type="EMBL" id="OJD32432.1"/>
    </source>
</evidence>
<evidence type="ECO:0000313" key="10">
    <source>
        <dbReference type="Proteomes" id="UP000183809"/>
    </source>
</evidence>
<feature type="transmembrane region" description="Helical" evidence="7">
    <location>
        <begin position="206"/>
        <end position="224"/>
    </location>
</feature>
<feature type="transmembrane region" description="Helical" evidence="7">
    <location>
        <begin position="6"/>
        <end position="29"/>
    </location>
</feature>
<evidence type="ECO:0000256" key="3">
    <source>
        <dbReference type="ARBA" id="ARBA00022989"/>
    </source>
</evidence>
<dbReference type="AlphaFoldDB" id="A0A1J9QVI6"/>
<keyword evidence="4 7" id="KW-0472">Membrane</keyword>
<dbReference type="Pfam" id="PF20684">
    <property type="entry name" value="Fung_rhodopsin"/>
    <property type="match status" value="1"/>
</dbReference>
<feature type="region of interest" description="Disordered" evidence="6">
    <location>
        <begin position="332"/>
        <end position="387"/>
    </location>
</feature>
<dbReference type="OrthoDB" id="3903189at2759"/>
<dbReference type="GeneID" id="31015540"/>
<dbReference type="InterPro" id="IPR049326">
    <property type="entry name" value="Rhodopsin_dom_fungi"/>
</dbReference>
<evidence type="ECO:0000259" key="8">
    <source>
        <dbReference type="Pfam" id="PF20684"/>
    </source>
</evidence>
<comment type="similarity">
    <text evidence="5">Belongs to the SAT4 family.</text>
</comment>
<feature type="transmembrane region" description="Helical" evidence="7">
    <location>
        <begin position="129"/>
        <end position="149"/>
    </location>
</feature>
<dbReference type="STRING" id="236234.A0A1J9QVI6"/>
<evidence type="ECO:0000256" key="5">
    <source>
        <dbReference type="ARBA" id="ARBA00038359"/>
    </source>
</evidence>
<dbReference type="RefSeq" id="XP_020128692.1">
    <property type="nucleotide sequence ID" value="XM_020275279.1"/>
</dbReference>
<evidence type="ECO:0000256" key="1">
    <source>
        <dbReference type="ARBA" id="ARBA00004141"/>
    </source>
</evidence>
<feature type="region of interest" description="Disordered" evidence="6">
    <location>
        <begin position="274"/>
        <end position="313"/>
    </location>
</feature>
<name>A0A1J9QVI6_9PEZI</name>
<comment type="caution">
    <text evidence="9">The sequence shown here is derived from an EMBL/GenBank/DDBJ whole genome shotgun (WGS) entry which is preliminary data.</text>
</comment>
<feature type="compositionally biased region" description="Polar residues" evidence="6">
    <location>
        <begin position="378"/>
        <end position="387"/>
    </location>
</feature>
<feature type="compositionally biased region" description="Polar residues" evidence="6">
    <location>
        <begin position="282"/>
        <end position="299"/>
    </location>
</feature>
<organism evidence="9 10">
    <name type="scientific">Diplodia corticola</name>
    <dbReference type="NCBI Taxonomy" id="236234"/>
    <lineage>
        <taxon>Eukaryota</taxon>
        <taxon>Fungi</taxon>
        <taxon>Dikarya</taxon>
        <taxon>Ascomycota</taxon>
        <taxon>Pezizomycotina</taxon>
        <taxon>Dothideomycetes</taxon>
        <taxon>Dothideomycetes incertae sedis</taxon>
        <taxon>Botryosphaeriales</taxon>
        <taxon>Botryosphaeriaceae</taxon>
        <taxon>Diplodia</taxon>
    </lineage>
</organism>
<gene>
    <name evidence="9" type="ORF">BKCO1_3800067</name>
</gene>
<dbReference type="PANTHER" id="PTHR33048:SF149">
    <property type="entry name" value="UBID FAMILY DECARBOXYLASE"/>
    <property type="match status" value="1"/>
</dbReference>
<keyword evidence="3 7" id="KW-1133">Transmembrane helix</keyword>
<keyword evidence="10" id="KW-1185">Reference proteome</keyword>
<feature type="transmembrane region" description="Helical" evidence="7">
    <location>
        <begin position="169"/>
        <end position="194"/>
    </location>
</feature>
<dbReference type="PANTHER" id="PTHR33048">
    <property type="entry name" value="PTH11-LIKE INTEGRAL MEMBRANE PROTEIN (AFU_ORTHOLOGUE AFUA_5G11245)"/>
    <property type="match status" value="1"/>
</dbReference>
<dbReference type="Proteomes" id="UP000183809">
    <property type="component" value="Unassembled WGS sequence"/>
</dbReference>
<proteinExistence type="inferred from homology"/>
<accession>A0A1J9QVI6</accession>
<dbReference type="EMBL" id="MNUE01000038">
    <property type="protein sequence ID" value="OJD32432.1"/>
    <property type="molecule type" value="Genomic_DNA"/>
</dbReference>
<dbReference type="GO" id="GO:0016020">
    <property type="term" value="C:membrane"/>
    <property type="evidence" value="ECO:0007669"/>
    <property type="project" value="UniProtKB-SubCell"/>
</dbReference>
<dbReference type="InterPro" id="IPR052337">
    <property type="entry name" value="SAT4-like"/>
</dbReference>
<comment type="subcellular location">
    <subcellularLocation>
        <location evidence="1">Membrane</location>
        <topology evidence="1">Multi-pass membrane protein</topology>
    </subcellularLocation>
</comment>
<feature type="compositionally biased region" description="Basic and acidic residues" evidence="6">
    <location>
        <begin position="302"/>
        <end position="312"/>
    </location>
</feature>
<reference evidence="9 10" key="1">
    <citation type="submission" date="2016-10" db="EMBL/GenBank/DDBJ databases">
        <title>Proteomics and genomics reveal pathogen-plant mechanisms compatible with a hemibiotrophic lifestyle of Diplodia corticola.</title>
        <authorList>
            <person name="Fernandes I."/>
            <person name="De Jonge R."/>
            <person name="Van De Peer Y."/>
            <person name="Devreese B."/>
            <person name="Alves A."/>
            <person name="Esteves A.C."/>
        </authorList>
    </citation>
    <scope>NUCLEOTIDE SEQUENCE [LARGE SCALE GENOMIC DNA]</scope>
    <source>
        <strain evidence="9 10">CBS 112549</strain>
    </source>
</reference>
<sequence length="387" mass="42462">MSALAAESWTWFALCLFIVGCRLVSRILLLGSPRQLQADDGLILVAMGTYTALIVCINTVARSSSNLINPADGPIQFTPDVVEQRSFGSKMVVVSEQMQLITIWLIKGCLLIMYGRLTTSTKQSLAVKLVAAYVVIGFIVMEILYLGVWCRPFDQYWAVPTSNVQCSAATNHLIINAILNISSDIFIMAIPMPIFLAARLPLKRKIILCGVFGLGTFSILSAILNKFYSFTEPFGSAWVFWYVRESSTAILTANIPFTWTLLQRTFNIGSFAGSSRGRSRTTYHQFNHSHSTKNATMSRKATRPDDLERNESQEQIVPLEIWQNVQLSVQTSAAVDDKKPTATVTETGAESISDAKSDTSKGSNSDDLGVPNPGAARVTTTCVHGPE</sequence>